<accession>A0A2K8T5B8</accession>
<evidence type="ECO:0000313" key="3">
    <source>
        <dbReference type="Proteomes" id="UP000232003"/>
    </source>
</evidence>
<feature type="compositionally biased region" description="Basic and acidic residues" evidence="1">
    <location>
        <begin position="368"/>
        <end position="377"/>
    </location>
</feature>
<evidence type="ECO:0000313" key="2">
    <source>
        <dbReference type="EMBL" id="AUB42918.1"/>
    </source>
</evidence>
<dbReference type="SUPFAM" id="SSF52540">
    <property type="entry name" value="P-loop containing nucleoside triphosphate hydrolases"/>
    <property type="match status" value="1"/>
</dbReference>
<dbReference type="RefSeq" id="WP_100902782.1">
    <property type="nucleotide sequence ID" value="NZ_CP024785.1"/>
</dbReference>
<protein>
    <submittedName>
        <fullName evidence="2">ABC-type multidrug transport system, ATPase and permease component</fullName>
    </submittedName>
</protein>
<feature type="region of interest" description="Disordered" evidence="1">
    <location>
        <begin position="360"/>
        <end position="382"/>
    </location>
</feature>
<name>A0A2K8T5B8_9NOSO</name>
<keyword evidence="3" id="KW-1185">Reference proteome</keyword>
<dbReference type="Gene3D" id="3.40.50.300">
    <property type="entry name" value="P-loop containing nucleotide triphosphate hydrolases"/>
    <property type="match status" value="1"/>
</dbReference>
<sequence>MNHPTSHITLLYRLLLSTTKTSWLTAVVSFVCLPLVLSQPRGLPKLAAIGIGLTSTLACKSITNSKFELLDNTTDLNLVDRQLSIRWYSDIVSGVKQLTTSVINTPKFDDQWLANNLIIDPVKYWLATGSGNGIPLKHLLIVGGTGDGKSTFIQALAAQLNGWQFKTYDVDGTVDDWHFIPEHRRVYDINDVVSAMTDDLTLLEHRIKQRREVGKRWSDTPCLTIAEELPALVSSSEVVKEWVVSHAKRGRKPLLFIAAVAQNDTVKNLGIEGDASLRDSCFTRVYLGSKARERAEKLGNEPLLLWLKEKTHGRFIVDDRPCEFTINTHQLTNIIDDVNDTRVVHVSEFTNAIHQLTESESGVNNKTDGVHDTHASETAESLTPSSVDGFYPVVNEMRDAIKAAQNQGLSTTTIITETLGFSGRNYQLGKKLFDVLTNQ</sequence>
<dbReference type="KEGG" id="nfl:COO91_09069"/>
<dbReference type="InterPro" id="IPR027417">
    <property type="entry name" value="P-loop_NTPase"/>
</dbReference>
<gene>
    <name evidence="2" type="ORF">COO91_09069</name>
</gene>
<reference evidence="2 3" key="1">
    <citation type="submission" date="2017-11" db="EMBL/GenBank/DDBJ databases">
        <title>Complete genome of a free-living desiccation-tolerant cyanobacterium and its photosynthetic adaptation to extreme terrestrial habitat.</title>
        <authorList>
            <person name="Shang J."/>
        </authorList>
    </citation>
    <scope>NUCLEOTIDE SEQUENCE [LARGE SCALE GENOMIC DNA]</scope>
    <source>
        <strain evidence="2 3">CCNUN1</strain>
    </source>
</reference>
<proteinExistence type="predicted"/>
<evidence type="ECO:0000256" key="1">
    <source>
        <dbReference type="SAM" id="MobiDB-lite"/>
    </source>
</evidence>
<dbReference type="AlphaFoldDB" id="A0A2K8T5B8"/>
<dbReference type="EMBL" id="CP024785">
    <property type="protein sequence ID" value="AUB42918.1"/>
    <property type="molecule type" value="Genomic_DNA"/>
</dbReference>
<organism evidence="2 3">
    <name type="scientific">Nostoc flagelliforme CCNUN1</name>
    <dbReference type="NCBI Taxonomy" id="2038116"/>
    <lineage>
        <taxon>Bacteria</taxon>
        <taxon>Bacillati</taxon>
        <taxon>Cyanobacteriota</taxon>
        <taxon>Cyanophyceae</taxon>
        <taxon>Nostocales</taxon>
        <taxon>Nostocaceae</taxon>
        <taxon>Nostoc</taxon>
    </lineage>
</organism>
<dbReference type="Proteomes" id="UP000232003">
    <property type="component" value="Chromosome"/>
</dbReference>